<dbReference type="InterPro" id="IPR057670">
    <property type="entry name" value="SH3_retrovirus"/>
</dbReference>
<dbReference type="SUPFAM" id="SSF56672">
    <property type="entry name" value="DNA/RNA polymerases"/>
    <property type="match status" value="1"/>
</dbReference>
<organism evidence="2 3">
    <name type="scientific">Cajanus cajan</name>
    <name type="common">Pigeon pea</name>
    <name type="synonym">Cajanus indicus</name>
    <dbReference type="NCBI Taxonomy" id="3821"/>
    <lineage>
        <taxon>Eukaryota</taxon>
        <taxon>Viridiplantae</taxon>
        <taxon>Streptophyta</taxon>
        <taxon>Embryophyta</taxon>
        <taxon>Tracheophyta</taxon>
        <taxon>Spermatophyta</taxon>
        <taxon>Magnoliopsida</taxon>
        <taxon>eudicotyledons</taxon>
        <taxon>Gunneridae</taxon>
        <taxon>Pentapetalae</taxon>
        <taxon>rosids</taxon>
        <taxon>fabids</taxon>
        <taxon>Fabales</taxon>
        <taxon>Fabaceae</taxon>
        <taxon>Papilionoideae</taxon>
        <taxon>50 kb inversion clade</taxon>
        <taxon>NPAAA clade</taxon>
        <taxon>indigoferoid/millettioid clade</taxon>
        <taxon>Phaseoleae</taxon>
        <taxon>Cajanus</taxon>
    </lineage>
</organism>
<dbReference type="PANTHER" id="PTHR11439:SF503">
    <property type="entry name" value="CYSTEINE-RICH RLK (RECEPTOR-LIKE PROTEIN KINASE) 8"/>
    <property type="match status" value="1"/>
</dbReference>
<evidence type="ECO:0000313" key="2">
    <source>
        <dbReference type="EMBL" id="KYP37538.1"/>
    </source>
</evidence>
<dbReference type="Gramene" id="C.cajan_38466.t">
    <property type="protein sequence ID" value="C.cajan_38466.t"/>
    <property type="gene ID" value="C.cajan_38466"/>
</dbReference>
<dbReference type="GO" id="GO:0003676">
    <property type="term" value="F:nucleic acid binding"/>
    <property type="evidence" value="ECO:0007669"/>
    <property type="project" value="InterPro"/>
</dbReference>
<dbReference type="InterPro" id="IPR043502">
    <property type="entry name" value="DNA/RNA_pol_sf"/>
</dbReference>
<dbReference type="CDD" id="cd09272">
    <property type="entry name" value="RNase_HI_RT_Ty1"/>
    <property type="match status" value="1"/>
</dbReference>
<dbReference type="InterPro" id="IPR036397">
    <property type="entry name" value="RNaseH_sf"/>
</dbReference>
<dbReference type="Proteomes" id="UP000075243">
    <property type="component" value="Unassembled WGS sequence"/>
</dbReference>
<dbReference type="EMBL" id="KQ484093">
    <property type="protein sequence ID" value="KYP37538.1"/>
    <property type="molecule type" value="Genomic_DNA"/>
</dbReference>
<dbReference type="Pfam" id="PF25597">
    <property type="entry name" value="SH3_retrovirus"/>
    <property type="match status" value="1"/>
</dbReference>
<feature type="domain" description="Retroviral polymerase SH3-like" evidence="1">
    <location>
        <begin position="65"/>
        <end position="102"/>
    </location>
</feature>
<keyword evidence="3" id="KW-1185">Reference proteome</keyword>
<dbReference type="SUPFAM" id="SSF53098">
    <property type="entry name" value="Ribonuclease H-like"/>
    <property type="match status" value="1"/>
</dbReference>
<gene>
    <name evidence="2" type="ORF">KK1_041261</name>
</gene>
<protein>
    <submittedName>
        <fullName evidence="2">Copia protein</fullName>
    </submittedName>
</protein>
<sequence>NRTVMEMAQCFLFEKGLLKTFWAEAVNTSIYLLNLLPTKALKGKTPYEAWCGRKPLVEHLKIFGCVCYTHVPHVKSDKLDHKCEVGIFLGYNINSKGYRVYNYRIKLNPDGFVNKLKARLVVKGYFQQYGVDFSNNYDLYFLKNESGELQGYADNDWAGSINDSKSTSRYAFSFGSVVFSWNSKKQNVVAQSSVKAKYISTTTVINQAIWLRKILLDVGKIQDKATVIWVDNKSAISIAKNPAQHGRTRHIDVKFHAITEVEKSKEIRLEHCNSEEQIVDIMTKALSKGQFEILRSRIGVLKKNLMEEC</sequence>
<dbReference type="AlphaFoldDB" id="A0A151R4J1"/>
<dbReference type="Gene3D" id="3.30.420.10">
    <property type="entry name" value="Ribonuclease H-like superfamily/Ribonuclease H"/>
    <property type="match status" value="1"/>
</dbReference>
<dbReference type="PANTHER" id="PTHR11439">
    <property type="entry name" value="GAG-POL-RELATED RETROTRANSPOSON"/>
    <property type="match status" value="1"/>
</dbReference>
<feature type="non-terminal residue" evidence="2">
    <location>
        <position position="1"/>
    </location>
</feature>
<dbReference type="InterPro" id="IPR012337">
    <property type="entry name" value="RNaseH-like_sf"/>
</dbReference>
<proteinExistence type="predicted"/>
<accession>A0A151R4J1</accession>
<evidence type="ECO:0000259" key="1">
    <source>
        <dbReference type="Pfam" id="PF25597"/>
    </source>
</evidence>
<dbReference type="OMA" id="WAEAVEC"/>
<name>A0A151R4J1_CAJCA</name>
<reference evidence="2" key="1">
    <citation type="journal article" date="2012" name="Nat. Biotechnol.">
        <title>Draft genome sequence of pigeonpea (Cajanus cajan), an orphan legume crop of resource-poor farmers.</title>
        <authorList>
            <person name="Varshney R.K."/>
            <person name="Chen W."/>
            <person name="Li Y."/>
            <person name="Bharti A.K."/>
            <person name="Saxena R.K."/>
            <person name="Schlueter J.A."/>
            <person name="Donoghue M.T."/>
            <person name="Azam S."/>
            <person name="Fan G."/>
            <person name="Whaley A.M."/>
            <person name="Farmer A.D."/>
            <person name="Sheridan J."/>
            <person name="Iwata A."/>
            <person name="Tuteja R."/>
            <person name="Penmetsa R.V."/>
            <person name="Wu W."/>
            <person name="Upadhyaya H.D."/>
            <person name="Yang S.P."/>
            <person name="Shah T."/>
            <person name="Saxena K.B."/>
            <person name="Michael T."/>
            <person name="McCombie W.R."/>
            <person name="Yang B."/>
            <person name="Zhang G."/>
            <person name="Yang H."/>
            <person name="Wang J."/>
            <person name="Spillane C."/>
            <person name="Cook D.R."/>
            <person name="May G.D."/>
            <person name="Xu X."/>
            <person name="Jackson S.A."/>
        </authorList>
    </citation>
    <scope>NUCLEOTIDE SEQUENCE [LARGE SCALE GENOMIC DNA]</scope>
</reference>
<evidence type="ECO:0000313" key="3">
    <source>
        <dbReference type="Proteomes" id="UP000075243"/>
    </source>
</evidence>